<dbReference type="GO" id="GO:0005737">
    <property type="term" value="C:cytoplasm"/>
    <property type="evidence" value="ECO:0007669"/>
    <property type="project" value="UniProtKB-SubCell"/>
</dbReference>
<evidence type="ECO:0000256" key="8">
    <source>
        <dbReference type="HAMAP-Rule" id="MF_01161"/>
    </source>
</evidence>
<organism evidence="10 11">
    <name type="scientific">Paenibacillus beijingensis</name>
    <dbReference type="NCBI Taxonomy" id="1126833"/>
    <lineage>
        <taxon>Bacteria</taxon>
        <taxon>Bacillati</taxon>
        <taxon>Bacillota</taxon>
        <taxon>Bacilli</taxon>
        <taxon>Bacillales</taxon>
        <taxon>Paenibacillaceae</taxon>
        <taxon>Paenibacillus</taxon>
    </lineage>
</organism>
<dbReference type="AlphaFoldDB" id="A0A0D5NIK2"/>
<reference evidence="10 11" key="1">
    <citation type="journal article" date="2015" name="J. Biotechnol.">
        <title>Complete genome sequence of Paenibacillus beijingensis 7188(T) (=DSM 24997(T)), a novel rhizobacterium from jujube garden soil.</title>
        <authorList>
            <person name="Kwak Y."/>
            <person name="Shin J.H."/>
        </authorList>
    </citation>
    <scope>NUCLEOTIDE SEQUENCE [LARGE SCALE GENOMIC DNA]</scope>
    <source>
        <strain evidence="10 11">DSM 24997</strain>
    </source>
</reference>
<keyword evidence="6 8" id="KW-0067">ATP-binding</keyword>
<dbReference type="Gene3D" id="3.40.50.620">
    <property type="entry name" value="HUPs"/>
    <property type="match status" value="1"/>
</dbReference>
<evidence type="ECO:0000256" key="6">
    <source>
        <dbReference type="ARBA" id="ARBA00022840"/>
    </source>
</evidence>
<dbReference type="NCBIfam" id="TIGR02433">
    <property type="entry name" value="lysidine_TilS_C"/>
    <property type="match status" value="1"/>
</dbReference>
<dbReference type="OrthoDB" id="9807403at2"/>
<keyword evidence="11" id="KW-1185">Reference proteome</keyword>
<dbReference type="InterPro" id="IPR011063">
    <property type="entry name" value="TilS/TtcA_N"/>
</dbReference>
<dbReference type="RefSeq" id="WP_045670383.1">
    <property type="nucleotide sequence ID" value="NZ_CP011058.1"/>
</dbReference>
<keyword evidence="3 8" id="KW-0436">Ligase</keyword>
<dbReference type="Pfam" id="PF09179">
    <property type="entry name" value="TilS"/>
    <property type="match status" value="1"/>
</dbReference>
<dbReference type="PATRIC" id="fig|1126833.4.peg.2327"/>
<dbReference type="GO" id="GO:0032267">
    <property type="term" value="F:tRNA(Ile)-lysidine synthase activity"/>
    <property type="evidence" value="ECO:0007669"/>
    <property type="project" value="UniProtKB-EC"/>
</dbReference>
<comment type="catalytic activity">
    <reaction evidence="7 8">
        <text>cytidine(34) in tRNA(Ile2) + L-lysine + ATP = lysidine(34) in tRNA(Ile2) + AMP + diphosphate + H(+)</text>
        <dbReference type="Rhea" id="RHEA:43744"/>
        <dbReference type="Rhea" id="RHEA-COMP:10625"/>
        <dbReference type="Rhea" id="RHEA-COMP:10670"/>
        <dbReference type="ChEBI" id="CHEBI:15378"/>
        <dbReference type="ChEBI" id="CHEBI:30616"/>
        <dbReference type="ChEBI" id="CHEBI:32551"/>
        <dbReference type="ChEBI" id="CHEBI:33019"/>
        <dbReference type="ChEBI" id="CHEBI:82748"/>
        <dbReference type="ChEBI" id="CHEBI:83665"/>
        <dbReference type="ChEBI" id="CHEBI:456215"/>
        <dbReference type="EC" id="6.3.4.19"/>
    </reaction>
</comment>
<name>A0A0D5NIK2_9BACL</name>
<dbReference type="EMBL" id="CP011058">
    <property type="protein sequence ID" value="AJY74950.1"/>
    <property type="molecule type" value="Genomic_DNA"/>
</dbReference>
<evidence type="ECO:0000256" key="1">
    <source>
        <dbReference type="ARBA" id="ARBA00004496"/>
    </source>
</evidence>
<dbReference type="Gene3D" id="1.20.59.20">
    <property type="match status" value="1"/>
</dbReference>
<dbReference type="CDD" id="cd01992">
    <property type="entry name" value="TilS_N"/>
    <property type="match status" value="1"/>
</dbReference>
<feature type="domain" description="Lysidine-tRNA(Ile) synthetase C-terminal" evidence="9">
    <location>
        <begin position="398"/>
        <end position="471"/>
    </location>
</feature>
<sequence length="487" mass="53999">MNESCELEQKLADIGAAERLWQAGDTLLVAVSGGPDSMALLHALHRLSERLGLTIAAAHVDHRFRGGESEREAQGVRAFAASLGIPCESAAIDVPAYIEETGMNLQAAARLLRYRFLHESAARLGASRIALAHHADDQAETVLMRVLRGTSTSGLAGIPLRRREKNVELIRPLLRMYKKELIRYCEDNSISYYVDSSNEKRDYFRNEIRLDALPYLSRYNDRLTESLCRLADIASAEDELLRLETEAAYTRLVTAKPGECEVSAAAFAGLHVALQRRLIKLILNYLGLENEPTPYERVETIRMASLAEAPATWKTDAGRGVIFRREYDLLRWTAPGTAGEDAGQPASSFVYKAPEEGDLAVPQSGLRFRFERLAPGSQTERQRRWEALFDLNGLTFPLTVRSRRPGDRMTVLGLNGSKKVQDMFIDAKIAPSRRGLVPLLTDGTGELLWIPGVRRSAKALPRKESSALLKVTVQEGGNGCDFPPDRG</sequence>
<evidence type="ECO:0000256" key="2">
    <source>
        <dbReference type="ARBA" id="ARBA00022490"/>
    </source>
</evidence>
<dbReference type="Proteomes" id="UP000032633">
    <property type="component" value="Chromosome"/>
</dbReference>
<keyword evidence="2 8" id="KW-0963">Cytoplasm</keyword>
<feature type="binding site" evidence="8">
    <location>
        <begin position="32"/>
        <end position="37"/>
    </location>
    <ligand>
        <name>ATP</name>
        <dbReference type="ChEBI" id="CHEBI:30616"/>
    </ligand>
</feature>
<keyword evidence="4 8" id="KW-0819">tRNA processing</keyword>
<dbReference type="STRING" id="1126833.VN24_10555"/>
<dbReference type="Pfam" id="PF01171">
    <property type="entry name" value="ATP_bind_3"/>
    <property type="match status" value="1"/>
</dbReference>
<proteinExistence type="inferred from homology"/>
<evidence type="ECO:0000313" key="10">
    <source>
        <dbReference type="EMBL" id="AJY74950.1"/>
    </source>
</evidence>
<evidence type="ECO:0000256" key="5">
    <source>
        <dbReference type="ARBA" id="ARBA00022741"/>
    </source>
</evidence>
<dbReference type="GO" id="GO:0006400">
    <property type="term" value="P:tRNA modification"/>
    <property type="evidence" value="ECO:0007669"/>
    <property type="project" value="UniProtKB-UniRule"/>
</dbReference>
<dbReference type="KEGG" id="pbj:VN24_10555"/>
<dbReference type="SUPFAM" id="SSF56037">
    <property type="entry name" value="PheT/TilS domain"/>
    <property type="match status" value="1"/>
</dbReference>
<dbReference type="EC" id="6.3.4.19" evidence="8"/>
<gene>
    <name evidence="8" type="primary">tilS</name>
    <name evidence="10" type="ORF">VN24_10555</name>
</gene>
<evidence type="ECO:0000313" key="11">
    <source>
        <dbReference type="Proteomes" id="UP000032633"/>
    </source>
</evidence>
<accession>A0A0D5NIK2</accession>
<evidence type="ECO:0000256" key="7">
    <source>
        <dbReference type="ARBA" id="ARBA00048539"/>
    </source>
</evidence>
<comment type="subcellular location">
    <subcellularLocation>
        <location evidence="1 8">Cytoplasm</location>
    </subcellularLocation>
</comment>
<dbReference type="InterPro" id="IPR015262">
    <property type="entry name" value="tRNA_Ile_lys_synt_subst-bd"/>
</dbReference>
<dbReference type="InterPro" id="IPR012094">
    <property type="entry name" value="tRNA_Ile_lys_synt"/>
</dbReference>
<dbReference type="InterPro" id="IPR014729">
    <property type="entry name" value="Rossmann-like_a/b/a_fold"/>
</dbReference>
<keyword evidence="5 8" id="KW-0547">Nucleotide-binding</keyword>
<dbReference type="HOGENOM" id="CLU_018869_0_1_9"/>
<dbReference type="InterPro" id="IPR012795">
    <property type="entry name" value="tRNA_Ile_lys_synt_N"/>
</dbReference>
<evidence type="ECO:0000256" key="4">
    <source>
        <dbReference type="ARBA" id="ARBA00022694"/>
    </source>
</evidence>
<dbReference type="SMART" id="SM00977">
    <property type="entry name" value="TilS_C"/>
    <property type="match status" value="1"/>
</dbReference>
<dbReference type="SUPFAM" id="SSF82829">
    <property type="entry name" value="MesJ substrate recognition domain-like"/>
    <property type="match status" value="1"/>
</dbReference>
<dbReference type="SUPFAM" id="SSF52402">
    <property type="entry name" value="Adenine nucleotide alpha hydrolases-like"/>
    <property type="match status" value="1"/>
</dbReference>
<dbReference type="HAMAP" id="MF_01161">
    <property type="entry name" value="tRNA_Ile_lys_synt"/>
    <property type="match status" value="1"/>
</dbReference>
<evidence type="ECO:0000256" key="3">
    <source>
        <dbReference type="ARBA" id="ARBA00022598"/>
    </source>
</evidence>
<comment type="function">
    <text evidence="8">Ligates lysine onto the cytidine present at position 34 of the AUA codon-specific tRNA(Ile) that contains the anticodon CAU, in an ATP-dependent manner. Cytidine is converted to lysidine, thus changing the amino acid specificity of the tRNA from methionine to isoleucine.</text>
</comment>
<dbReference type="InterPro" id="IPR012796">
    <property type="entry name" value="Lysidine-tRNA-synth_C"/>
</dbReference>
<dbReference type="GO" id="GO:0005524">
    <property type="term" value="F:ATP binding"/>
    <property type="evidence" value="ECO:0007669"/>
    <property type="project" value="UniProtKB-UniRule"/>
</dbReference>
<comment type="similarity">
    <text evidence="8">Belongs to the tRNA(Ile)-lysidine synthase family.</text>
</comment>
<dbReference type="PANTHER" id="PTHR43033:SF1">
    <property type="entry name" value="TRNA(ILE)-LYSIDINE SYNTHASE-RELATED"/>
    <property type="match status" value="1"/>
</dbReference>
<dbReference type="NCBIfam" id="TIGR02432">
    <property type="entry name" value="lysidine_TilS_N"/>
    <property type="match status" value="1"/>
</dbReference>
<evidence type="ECO:0000259" key="9">
    <source>
        <dbReference type="SMART" id="SM00977"/>
    </source>
</evidence>
<dbReference type="PANTHER" id="PTHR43033">
    <property type="entry name" value="TRNA(ILE)-LYSIDINE SYNTHASE-RELATED"/>
    <property type="match status" value="1"/>
</dbReference>
<protein>
    <recommendedName>
        <fullName evidence="8">tRNA(Ile)-lysidine synthase</fullName>
        <ecNumber evidence="8">6.3.4.19</ecNumber>
    </recommendedName>
    <alternativeName>
        <fullName evidence="8">tRNA(Ile)-2-lysyl-cytidine synthase</fullName>
    </alternativeName>
    <alternativeName>
        <fullName evidence="8">tRNA(Ile)-lysidine synthetase</fullName>
    </alternativeName>
</protein>
<reference evidence="11" key="2">
    <citation type="submission" date="2015-03" db="EMBL/GenBank/DDBJ databases">
        <title>Genome sequence of Paenibacillus beijingensis strain DSM 24997T.</title>
        <authorList>
            <person name="Kwak Y."/>
            <person name="Shin J.-H."/>
        </authorList>
    </citation>
    <scope>NUCLEOTIDE SEQUENCE [LARGE SCALE GENOMIC DNA]</scope>
    <source>
        <strain evidence="11">DSM 24997</strain>
    </source>
</reference>
<dbReference type="Pfam" id="PF11734">
    <property type="entry name" value="TilS_C"/>
    <property type="match status" value="1"/>
</dbReference>
<comment type="domain">
    <text evidence="8">The N-terminal region contains the highly conserved SGGXDS motif, predicted to be a P-loop motif involved in ATP binding.</text>
</comment>